<dbReference type="GO" id="GO:0017038">
    <property type="term" value="P:protein import"/>
    <property type="evidence" value="ECO:0007669"/>
    <property type="project" value="InterPro"/>
</dbReference>
<comment type="subcellular location">
    <subcellularLocation>
        <location evidence="1">Periplasm</location>
    </subcellularLocation>
</comment>
<dbReference type="Pfam" id="PF04052">
    <property type="entry name" value="TolB_N"/>
    <property type="match status" value="1"/>
</dbReference>
<accession>A0A9W6D557</accession>
<dbReference type="Gene3D" id="2.120.10.30">
    <property type="entry name" value="TolB, C-terminal domain"/>
    <property type="match status" value="2"/>
</dbReference>
<feature type="compositionally biased region" description="Basic and acidic residues" evidence="5">
    <location>
        <begin position="375"/>
        <end position="386"/>
    </location>
</feature>
<keyword evidence="4" id="KW-0574">Periplasm</keyword>
<keyword evidence="8" id="KW-1185">Reference proteome</keyword>
<dbReference type="AlphaFoldDB" id="A0A9W6D557"/>
<dbReference type="PANTHER" id="PTHR36842">
    <property type="entry name" value="PROTEIN TOLB HOMOLOG"/>
    <property type="match status" value="1"/>
</dbReference>
<comment type="similarity">
    <text evidence="2">Belongs to the TolB family.</text>
</comment>
<evidence type="ECO:0000256" key="4">
    <source>
        <dbReference type="ARBA" id="ARBA00022764"/>
    </source>
</evidence>
<dbReference type="HAMAP" id="MF_00671">
    <property type="entry name" value="TolB"/>
    <property type="match status" value="1"/>
</dbReference>
<keyword evidence="3" id="KW-0732">Signal</keyword>
<evidence type="ECO:0000256" key="5">
    <source>
        <dbReference type="SAM" id="MobiDB-lite"/>
    </source>
</evidence>
<organism evidence="7 8">
    <name type="scientific">Desulforhabdus amnigena</name>
    <dbReference type="NCBI Taxonomy" id="40218"/>
    <lineage>
        <taxon>Bacteria</taxon>
        <taxon>Pseudomonadati</taxon>
        <taxon>Thermodesulfobacteriota</taxon>
        <taxon>Syntrophobacteria</taxon>
        <taxon>Syntrophobacterales</taxon>
        <taxon>Syntrophobacteraceae</taxon>
        <taxon>Desulforhabdus</taxon>
    </lineage>
</organism>
<dbReference type="PANTHER" id="PTHR36842:SF1">
    <property type="entry name" value="PROTEIN TOLB"/>
    <property type="match status" value="1"/>
</dbReference>
<evidence type="ECO:0000313" key="8">
    <source>
        <dbReference type="Proteomes" id="UP001144372"/>
    </source>
</evidence>
<dbReference type="InterPro" id="IPR014167">
    <property type="entry name" value="Tol-Pal_TolB"/>
</dbReference>
<evidence type="ECO:0000256" key="3">
    <source>
        <dbReference type="ARBA" id="ARBA00022729"/>
    </source>
</evidence>
<name>A0A9W6D557_9BACT</name>
<dbReference type="SUPFAM" id="SSF52964">
    <property type="entry name" value="TolB, N-terminal domain"/>
    <property type="match status" value="1"/>
</dbReference>
<dbReference type="NCBIfam" id="TIGR02800">
    <property type="entry name" value="propeller_TolB"/>
    <property type="match status" value="1"/>
</dbReference>
<dbReference type="InterPro" id="IPR011659">
    <property type="entry name" value="WD40"/>
</dbReference>
<dbReference type="Gene3D" id="3.40.50.10070">
    <property type="entry name" value="TolB, N-terminal domain"/>
    <property type="match status" value="1"/>
</dbReference>
<proteinExistence type="inferred from homology"/>
<feature type="domain" description="TolB N-terminal" evidence="6">
    <location>
        <begin position="34"/>
        <end position="137"/>
    </location>
</feature>
<dbReference type="InterPro" id="IPR011042">
    <property type="entry name" value="6-blade_b-propeller_TolB-like"/>
</dbReference>
<dbReference type="Proteomes" id="UP001144372">
    <property type="component" value="Unassembled WGS sequence"/>
</dbReference>
<reference evidence="7" key="1">
    <citation type="submission" date="2022-12" db="EMBL/GenBank/DDBJ databases">
        <title>Reference genome sequencing for broad-spectrum identification of bacterial and archaeal isolates by mass spectrometry.</title>
        <authorList>
            <person name="Sekiguchi Y."/>
            <person name="Tourlousse D.M."/>
        </authorList>
    </citation>
    <scope>NUCLEOTIDE SEQUENCE</scope>
    <source>
        <strain evidence="7">ASRB1</strain>
    </source>
</reference>
<gene>
    <name evidence="7" type="primary">tolB</name>
    <name evidence="7" type="ORF">DAMNIGENAA_08640</name>
</gene>
<dbReference type="SUPFAM" id="SSF69304">
    <property type="entry name" value="Tricorn protease N-terminal domain"/>
    <property type="match status" value="1"/>
</dbReference>
<comment type="caution">
    <text evidence="7">The sequence shown here is derived from an EMBL/GenBank/DDBJ whole genome shotgun (WGS) entry which is preliminary data.</text>
</comment>
<dbReference type="EMBL" id="BSDR01000001">
    <property type="protein sequence ID" value="GLI33431.1"/>
    <property type="molecule type" value="Genomic_DNA"/>
</dbReference>
<evidence type="ECO:0000256" key="1">
    <source>
        <dbReference type="ARBA" id="ARBA00004418"/>
    </source>
</evidence>
<dbReference type="InterPro" id="IPR007195">
    <property type="entry name" value="TolB_N"/>
</dbReference>
<evidence type="ECO:0000256" key="2">
    <source>
        <dbReference type="ARBA" id="ARBA00009820"/>
    </source>
</evidence>
<sequence>MRHRKYFSIKWTGSFLALILLCAWTVVARAERVTIDITQPAFERIPIAIPDFKFQTAGQPQLAREMGETLSSDLDYSGVFRPLDPRGFPEDPQTMGVTAGDIKFNEWRQLGADFLVRATYQVQGSSLRMEARLFDVPGSRMVLGKVYEGDSRNWRAMVHRFADEILYALTGERGVFDSKIAYVQVQGKSKEIYIVDFDGGSPIPVTNNQSINLSPAWSSDGNELAFVSYKEGNAKVYGVNVTSGAQWLISGYKGMNISPAWRPQSRQLAVTLSQEGNPDIFLLSSSGNIIQKLVHSWAINVSPAWSPDGRKLAYVSNETGNPQIYVLDVGSGQKRRLTFSGNYNTSPSWSPKGDWIAYSGMTGGRHNIFIIRPDGGDARQLTHGEGDNESPTWSPDGRMIAFSSTRQGGSAIWVLLTNGTGIKKLTKGGGQEMPRWSPRLGGG</sequence>
<dbReference type="GO" id="GO:0042597">
    <property type="term" value="C:periplasmic space"/>
    <property type="evidence" value="ECO:0007669"/>
    <property type="project" value="UniProtKB-SubCell"/>
</dbReference>
<dbReference type="Pfam" id="PF07676">
    <property type="entry name" value="PD40"/>
    <property type="match status" value="5"/>
</dbReference>
<dbReference type="RefSeq" id="WP_281792437.1">
    <property type="nucleotide sequence ID" value="NZ_BSDR01000001.1"/>
</dbReference>
<feature type="region of interest" description="Disordered" evidence="5">
    <location>
        <begin position="375"/>
        <end position="395"/>
    </location>
</feature>
<protein>
    <submittedName>
        <fullName evidence="7">Protein TolB</fullName>
    </submittedName>
</protein>
<evidence type="ECO:0000313" key="7">
    <source>
        <dbReference type="EMBL" id="GLI33431.1"/>
    </source>
</evidence>
<evidence type="ECO:0000259" key="6">
    <source>
        <dbReference type="Pfam" id="PF04052"/>
    </source>
</evidence>